<reference evidence="1 2" key="1">
    <citation type="submission" date="2013-11" db="EMBL/GenBank/DDBJ databases">
        <title>Genome sequencing of Stegodyphus mimosarum.</title>
        <authorList>
            <person name="Bechsgaard J."/>
        </authorList>
    </citation>
    <scope>NUCLEOTIDE SEQUENCE [LARGE SCALE GENOMIC DNA]</scope>
</reference>
<dbReference type="Proteomes" id="UP000054359">
    <property type="component" value="Unassembled WGS sequence"/>
</dbReference>
<evidence type="ECO:0000313" key="2">
    <source>
        <dbReference type="Proteomes" id="UP000054359"/>
    </source>
</evidence>
<sequence length="250" mass="28720">MPLTDSVLTQVKIFHEEMNFMKYFDLTECTIMNMSTVLCQYFDITDCTYSKGWLTKFKNHYGIKISGEKAPADTENDELFANEFINSEKLSLEQICNADETGVFWNMYHKISWRPLQKRLHLKCGEVVINADDIIKVFHCDENAPKISKLTDGKICSMVLNSENTTTDSEESDREVIEISIDKCICGSICVISVFKTLFVKNRVEEIQSLTNSNKWAHCPVKENPADIIYRVFGPWTWLKILCGAMDHLA</sequence>
<accession>A0A087TE35</accession>
<dbReference type="EMBL" id="KK114807">
    <property type="protein sequence ID" value="KFM63374.1"/>
    <property type="molecule type" value="Genomic_DNA"/>
</dbReference>
<dbReference type="STRING" id="407821.A0A087TE35"/>
<dbReference type="AlphaFoldDB" id="A0A087TE35"/>
<evidence type="ECO:0000313" key="1">
    <source>
        <dbReference type="EMBL" id="KFM63374.1"/>
    </source>
</evidence>
<keyword evidence="2" id="KW-1185">Reference proteome</keyword>
<organism evidence="1 2">
    <name type="scientific">Stegodyphus mimosarum</name>
    <name type="common">African social velvet spider</name>
    <dbReference type="NCBI Taxonomy" id="407821"/>
    <lineage>
        <taxon>Eukaryota</taxon>
        <taxon>Metazoa</taxon>
        <taxon>Ecdysozoa</taxon>
        <taxon>Arthropoda</taxon>
        <taxon>Chelicerata</taxon>
        <taxon>Arachnida</taxon>
        <taxon>Araneae</taxon>
        <taxon>Araneomorphae</taxon>
        <taxon>Entelegynae</taxon>
        <taxon>Eresoidea</taxon>
        <taxon>Eresidae</taxon>
        <taxon>Stegodyphus</taxon>
    </lineage>
</organism>
<proteinExistence type="predicted"/>
<gene>
    <name evidence="1" type="ORF">X975_09900</name>
</gene>
<feature type="non-terminal residue" evidence="1">
    <location>
        <position position="250"/>
    </location>
</feature>
<name>A0A087TE35_STEMI</name>
<protein>
    <submittedName>
        <fullName evidence="1">Jerky protein-like protein</fullName>
    </submittedName>
</protein>